<evidence type="ECO:0000256" key="6">
    <source>
        <dbReference type="ARBA" id="ARBA00023136"/>
    </source>
</evidence>
<keyword evidence="6 7" id="KW-0472">Membrane</keyword>
<keyword evidence="3" id="KW-1003">Cell membrane</keyword>
<comment type="subcellular location">
    <subcellularLocation>
        <location evidence="1">Cell membrane</location>
        <topology evidence="1">Multi-pass membrane protein</topology>
    </subcellularLocation>
</comment>
<organism evidence="9 10">
    <name type="scientific">Paenibacillus mendelii</name>
    <dbReference type="NCBI Taxonomy" id="206163"/>
    <lineage>
        <taxon>Bacteria</taxon>
        <taxon>Bacillati</taxon>
        <taxon>Bacillota</taxon>
        <taxon>Bacilli</taxon>
        <taxon>Bacillales</taxon>
        <taxon>Paenibacillaceae</taxon>
        <taxon>Paenibacillus</taxon>
    </lineage>
</organism>
<evidence type="ECO:0000256" key="5">
    <source>
        <dbReference type="ARBA" id="ARBA00022989"/>
    </source>
</evidence>
<keyword evidence="10" id="KW-1185">Reference proteome</keyword>
<evidence type="ECO:0000259" key="8">
    <source>
        <dbReference type="Pfam" id="PF00892"/>
    </source>
</evidence>
<reference evidence="9 10" key="1">
    <citation type="submission" date="2024-09" db="EMBL/GenBank/DDBJ databases">
        <authorList>
            <person name="Sun Q."/>
            <person name="Mori K."/>
        </authorList>
    </citation>
    <scope>NUCLEOTIDE SEQUENCE [LARGE SCALE GENOMIC DNA]</scope>
    <source>
        <strain evidence="9 10">CCM 4839</strain>
    </source>
</reference>
<dbReference type="Proteomes" id="UP001589818">
    <property type="component" value="Unassembled WGS sequence"/>
</dbReference>
<feature type="transmembrane region" description="Helical" evidence="7">
    <location>
        <begin position="37"/>
        <end position="57"/>
    </location>
</feature>
<feature type="transmembrane region" description="Helical" evidence="7">
    <location>
        <begin position="131"/>
        <end position="148"/>
    </location>
</feature>
<evidence type="ECO:0000256" key="2">
    <source>
        <dbReference type="ARBA" id="ARBA00007362"/>
    </source>
</evidence>
<dbReference type="InterPro" id="IPR037185">
    <property type="entry name" value="EmrE-like"/>
</dbReference>
<dbReference type="PANTHER" id="PTHR32322">
    <property type="entry name" value="INNER MEMBRANE TRANSPORTER"/>
    <property type="match status" value="1"/>
</dbReference>
<feature type="transmembrane region" description="Helical" evidence="7">
    <location>
        <begin position="227"/>
        <end position="247"/>
    </location>
</feature>
<dbReference type="PANTHER" id="PTHR32322:SF18">
    <property type="entry name" value="S-ADENOSYLMETHIONINE_S-ADENOSYLHOMOCYSTEINE TRANSPORTER"/>
    <property type="match status" value="1"/>
</dbReference>
<protein>
    <submittedName>
        <fullName evidence="9">DMT family transporter</fullName>
    </submittedName>
</protein>
<sequence length="315" mass="34136">MSKLQLWIGALYCFIAAVAWGAVFPIAERALHHMDPFWMTTFRYGTVALLLGGILYYKEGRSAFKLERGGRKLVAFGTCGFTINSMGLFWGQKQLGPSGVLLTSIMEAFMPLLVVLLVWSTTRQRPQAGTLSCIGLAFIGVLFVITKGDLSMLGSSELRILPLLSILIGVAGWVVYTVGSGYFQGWSALRYSTMTCILGSLVSLILNSVMTWSGVLTFPTAAQIVPTLPYLAFLIVIGGVVALLAWFKGIELLTSVNGILFINFVPVTTFLIAASAGHHVRFEEWLGMVLIIAAVAANNVISRRSSLQPNISTSV</sequence>
<comment type="similarity">
    <text evidence="2">Belongs to the EamA transporter family.</text>
</comment>
<evidence type="ECO:0000256" key="3">
    <source>
        <dbReference type="ARBA" id="ARBA00022475"/>
    </source>
</evidence>
<feature type="domain" description="EamA" evidence="8">
    <location>
        <begin position="8"/>
        <end position="145"/>
    </location>
</feature>
<dbReference type="SUPFAM" id="SSF103481">
    <property type="entry name" value="Multidrug resistance efflux transporter EmrE"/>
    <property type="match status" value="1"/>
</dbReference>
<proteinExistence type="inferred from homology"/>
<feature type="domain" description="EamA" evidence="8">
    <location>
        <begin position="163"/>
        <end position="297"/>
    </location>
</feature>
<dbReference type="InterPro" id="IPR050638">
    <property type="entry name" value="AA-Vitamin_Transporters"/>
</dbReference>
<evidence type="ECO:0000313" key="10">
    <source>
        <dbReference type="Proteomes" id="UP001589818"/>
    </source>
</evidence>
<dbReference type="Pfam" id="PF00892">
    <property type="entry name" value="EamA"/>
    <property type="match status" value="2"/>
</dbReference>
<dbReference type="EMBL" id="JBHLVF010000041">
    <property type="protein sequence ID" value="MFC0394565.1"/>
    <property type="molecule type" value="Genomic_DNA"/>
</dbReference>
<feature type="transmembrane region" description="Helical" evidence="7">
    <location>
        <begin position="98"/>
        <end position="119"/>
    </location>
</feature>
<keyword evidence="5 7" id="KW-1133">Transmembrane helix</keyword>
<feature type="transmembrane region" description="Helical" evidence="7">
    <location>
        <begin position="73"/>
        <end position="92"/>
    </location>
</feature>
<name>A0ABV6JF72_9BACL</name>
<feature type="transmembrane region" description="Helical" evidence="7">
    <location>
        <begin position="195"/>
        <end position="215"/>
    </location>
</feature>
<evidence type="ECO:0000256" key="7">
    <source>
        <dbReference type="SAM" id="Phobius"/>
    </source>
</evidence>
<gene>
    <name evidence="9" type="ORF">ACFFJ8_24800</name>
</gene>
<feature type="transmembrane region" description="Helical" evidence="7">
    <location>
        <begin position="259"/>
        <end position="279"/>
    </location>
</feature>
<feature type="transmembrane region" description="Helical" evidence="7">
    <location>
        <begin position="160"/>
        <end position="183"/>
    </location>
</feature>
<evidence type="ECO:0000313" key="9">
    <source>
        <dbReference type="EMBL" id="MFC0394565.1"/>
    </source>
</evidence>
<dbReference type="InterPro" id="IPR000620">
    <property type="entry name" value="EamA_dom"/>
</dbReference>
<feature type="transmembrane region" description="Helical" evidence="7">
    <location>
        <begin position="285"/>
        <end position="301"/>
    </location>
</feature>
<keyword evidence="4 7" id="KW-0812">Transmembrane</keyword>
<dbReference type="RefSeq" id="WP_204815712.1">
    <property type="nucleotide sequence ID" value="NZ_JANHOF010000001.1"/>
</dbReference>
<evidence type="ECO:0000256" key="4">
    <source>
        <dbReference type="ARBA" id="ARBA00022692"/>
    </source>
</evidence>
<evidence type="ECO:0000256" key="1">
    <source>
        <dbReference type="ARBA" id="ARBA00004651"/>
    </source>
</evidence>
<accession>A0ABV6JF72</accession>
<comment type="caution">
    <text evidence="9">The sequence shown here is derived from an EMBL/GenBank/DDBJ whole genome shotgun (WGS) entry which is preliminary data.</text>
</comment>